<dbReference type="AlphaFoldDB" id="A0A1A9WBY0"/>
<evidence type="ECO:0000313" key="2">
    <source>
        <dbReference type="Proteomes" id="UP000091820"/>
    </source>
</evidence>
<dbReference type="VEuPathDB" id="VectorBase:GBRI013915"/>
<reference evidence="1" key="2">
    <citation type="submission" date="2020-05" db="UniProtKB">
        <authorList>
            <consortium name="EnsemblMetazoa"/>
        </authorList>
    </citation>
    <scope>IDENTIFICATION</scope>
    <source>
        <strain evidence="1">IAEA</strain>
    </source>
</reference>
<reference evidence="2" key="1">
    <citation type="submission" date="2014-03" db="EMBL/GenBank/DDBJ databases">
        <authorList>
            <person name="Aksoy S."/>
            <person name="Warren W."/>
            <person name="Wilson R.K."/>
        </authorList>
    </citation>
    <scope>NUCLEOTIDE SEQUENCE [LARGE SCALE GENOMIC DNA]</scope>
    <source>
        <strain evidence="2">IAEA</strain>
    </source>
</reference>
<proteinExistence type="predicted"/>
<name>A0A1A9WBY0_9MUSC</name>
<protein>
    <submittedName>
        <fullName evidence="1">Uncharacterized protein</fullName>
    </submittedName>
</protein>
<dbReference type="Proteomes" id="UP000091820">
    <property type="component" value="Unassembled WGS sequence"/>
</dbReference>
<sequence>MDIVVCKVVDTTDEHEPSSKHMPERLCSRHLISLQLDNSMMLLQQSLELSASFDRSLGEIFQLYDHKAGAQNYHMNARPGTNVLYQVLLHDTNDRKDH</sequence>
<evidence type="ECO:0000313" key="1">
    <source>
        <dbReference type="EnsemblMetazoa" id="GBRI013915-PA"/>
    </source>
</evidence>
<keyword evidence="2" id="KW-1185">Reference proteome</keyword>
<organism evidence="1 2">
    <name type="scientific">Glossina brevipalpis</name>
    <dbReference type="NCBI Taxonomy" id="37001"/>
    <lineage>
        <taxon>Eukaryota</taxon>
        <taxon>Metazoa</taxon>
        <taxon>Ecdysozoa</taxon>
        <taxon>Arthropoda</taxon>
        <taxon>Hexapoda</taxon>
        <taxon>Insecta</taxon>
        <taxon>Pterygota</taxon>
        <taxon>Neoptera</taxon>
        <taxon>Endopterygota</taxon>
        <taxon>Diptera</taxon>
        <taxon>Brachycera</taxon>
        <taxon>Muscomorpha</taxon>
        <taxon>Hippoboscoidea</taxon>
        <taxon>Glossinidae</taxon>
        <taxon>Glossina</taxon>
    </lineage>
</organism>
<dbReference type="EnsemblMetazoa" id="GBRI013915-RA">
    <property type="protein sequence ID" value="GBRI013915-PA"/>
    <property type="gene ID" value="GBRI013915"/>
</dbReference>
<accession>A0A1A9WBY0</accession>